<organism evidence="6 7">
    <name type="scientific">Exidia glandulosa HHB12029</name>
    <dbReference type="NCBI Taxonomy" id="1314781"/>
    <lineage>
        <taxon>Eukaryota</taxon>
        <taxon>Fungi</taxon>
        <taxon>Dikarya</taxon>
        <taxon>Basidiomycota</taxon>
        <taxon>Agaricomycotina</taxon>
        <taxon>Agaricomycetes</taxon>
        <taxon>Auriculariales</taxon>
        <taxon>Exidiaceae</taxon>
        <taxon>Exidia</taxon>
    </lineage>
</organism>
<feature type="compositionally biased region" description="Basic and acidic residues" evidence="4">
    <location>
        <begin position="19"/>
        <end position="32"/>
    </location>
</feature>
<evidence type="ECO:0000313" key="6">
    <source>
        <dbReference type="EMBL" id="KZV91810.1"/>
    </source>
</evidence>
<dbReference type="Gene3D" id="3.40.395.10">
    <property type="entry name" value="Adenoviral Proteinase, Chain A"/>
    <property type="match status" value="1"/>
</dbReference>
<proteinExistence type="inferred from homology"/>
<keyword evidence="3" id="KW-0378">Hydrolase</keyword>
<dbReference type="OrthoDB" id="3260096at2759"/>
<evidence type="ECO:0000256" key="4">
    <source>
        <dbReference type="SAM" id="MobiDB-lite"/>
    </source>
</evidence>
<evidence type="ECO:0000256" key="1">
    <source>
        <dbReference type="ARBA" id="ARBA00005234"/>
    </source>
</evidence>
<gene>
    <name evidence="6" type="ORF">EXIGLDRAFT_693315</name>
</gene>
<dbReference type="Proteomes" id="UP000077266">
    <property type="component" value="Unassembled WGS sequence"/>
</dbReference>
<sequence>MPGCFDDDDMPELFPDDSPDFHRPDRQDDRLRARFAPPPPYDCDVPPSYPDPPLYEDLRALQGGSSGSGFSTHRTPVWDELLISSRDWLNSLRSNSTGRTATLASQCLDRIGQLPPDELLDCFSSQSALTTTLCLELLGDHWLRDEHILAGLEFVEQRLGPESRTVFMPPWHMLNLSMYRQRAAGPYNPSRPRLREPAIASGHADIVVLPALVHGNHWVIFYVDTRAATIRYADSLSPCGAPDAAMLSDLRWWLAGLLPDRNFNVVEHTSPRKG</sequence>
<dbReference type="GO" id="GO:0006508">
    <property type="term" value="P:proteolysis"/>
    <property type="evidence" value="ECO:0007669"/>
    <property type="project" value="UniProtKB-KW"/>
</dbReference>
<dbReference type="InParanoid" id="A0A165HDH8"/>
<keyword evidence="2" id="KW-0645">Protease</keyword>
<dbReference type="SUPFAM" id="SSF54001">
    <property type="entry name" value="Cysteine proteinases"/>
    <property type="match status" value="1"/>
</dbReference>
<name>A0A165HDH8_EXIGL</name>
<feature type="region of interest" description="Disordered" evidence="4">
    <location>
        <begin position="1"/>
        <end position="71"/>
    </location>
</feature>
<evidence type="ECO:0000259" key="5">
    <source>
        <dbReference type="Pfam" id="PF02902"/>
    </source>
</evidence>
<protein>
    <recommendedName>
        <fullName evidence="5">Ubiquitin-like protease family profile domain-containing protein</fullName>
    </recommendedName>
</protein>
<accession>A0A165HDH8</accession>
<dbReference type="InterPro" id="IPR003653">
    <property type="entry name" value="Peptidase_C48_C"/>
</dbReference>
<dbReference type="InterPro" id="IPR038765">
    <property type="entry name" value="Papain-like_cys_pep_sf"/>
</dbReference>
<dbReference type="GO" id="GO:0019783">
    <property type="term" value="F:ubiquitin-like protein peptidase activity"/>
    <property type="evidence" value="ECO:0007669"/>
    <property type="project" value="UniProtKB-ARBA"/>
</dbReference>
<reference evidence="6 7" key="1">
    <citation type="journal article" date="2016" name="Mol. Biol. Evol.">
        <title>Comparative Genomics of Early-Diverging Mushroom-Forming Fungi Provides Insights into the Origins of Lignocellulose Decay Capabilities.</title>
        <authorList>
            <person name="Nagy L.G."/>
            <person name="Riley R."/>
            <person name="Tritt A."/>
            <person name="Adam C."/>
            <person name="Daum C."/>
            <person name="Floudas D."/>
            <person name="Sun H."/>
            <person name="Yadav J.S."/>
            <person name="Pangilinan J."/>
            <person name="Larsson K.H."/>
            <person name="Matsuura K."/>
            <person name="Barry K."/>
            <person name="Labutti K."/>
            <person name="Kuo R."/>
            <person name="Ohm R.A."/>
            <person name="Bhattacharya S.S."/>
            <person name="Shirouzu T."/>
            <person name="Yoshinaga Y."/>
            <person name="Martin F.M."/>
            <person name="Grigoriev I.V."/>
            <person name="Hibbett D.S."/>
        </authorList>
    </citation>
    <scope>NUCLEOTIDE SEQUENCE [LARGE SCALE GENOMIC DNA]</scope>
    <source>
        <strain evidence="6 7">HHB12029</strain>
    </source>
</reference>
<feature type="compositionally biased region" description="Acidic residues" evidence="4">
    <location>
        <begin position="1"/>
        <end position="18"/>
    </location>
</feature>
<dbReference type="Pfam" id="PF02902">
    <property type="entry name" value="Peptidase_C48"/>
    <property type="match status" value="1"/>
</dbReference>
<dbReference type="GO" id="GO:0008234">
    <property type="term" value="F:cysteine-type peptidase activity"/>
    <property type="evidence" value="ECO:0007669"/>
    <property type="project" value="InterPro"/>
</dbReference>
<evidence type="ECO:0000256" key="3">
    <source>
        <dbReference type="ARBA" id="ARBA00022801"/>
    </source>
</evidence>
<evidence type="ECO:0000313" key="7">
    <source>
        <dbReference type="Proteomes" id="UP000077266"/>
    </source>
</evidence>
<keyword evidence="7" id="KW-1185">Reference proteome</keyword>
<comment type="similarity">
    <text evidence="1">Belongs to the peptidase C48 family.</text>
</comment>
<dbReference type="EMBL" id="KV426020">
    <property type="protein sequence ID" value="KZV91810.1"/>
    <property type="molecule type" value="Genomic_DNA"/>
</dbReference>
<evidence type="ECO:0000256" key="2">
    <source>
        <dbReference type="ARBA" id="ARBA00022670"/>
    </source>
</evidence>
<feature type="domain" description="Ubiquitin-like protease family profile" evidence="5">
    <location>
        <begin position="142"/>
        <end position="241"/>
    </location>
</feature>
<dbReference type="AlphaFoldDB" id="A0A165HDH8"/>
<feature type="compositionally biased region" description="Pro residues" evidence="4">
    <location>
        <begin position="36"/>
        <end position="53"/>
    </location>
</feature>